<name>A0A8S5PIR5_9CAUD</name>
<protein>
    <submittedName>
        <fullName evidence="1">Uncharacterized protein</fullName>
    </submittedName>
</protein>
<organism evidence="1">
    <name type="scientific">Siphoviridae sp. ctmP19</name>
    <dbReference type="NCBI Taxonomy" id="2825651"/>
    <lineage>
        <taxon>Viruses</taxon>
        <taxon>Duplodnaviria</taxon>
        <taxon>Heunggongvirae</taxon>
        <taxon>Uroviricota</taxon>
        <taxon>Caudoviricetes</taxon>
    </lineage>
</organism>
<sequence>MQGRRNYKSGRRALGGRFIDKWKKRIMQNHDFS</sequence>
<proteinExistence type="predicted"/>
<accession>A0A8S5PIR5</accession>
<evidence type="ECO:0000313" key="1">
    <source>
        <dbReference type="EMBL" id="DAE06493.1"/>
    </source>
</evidence>
<reference evidence="1" key="1">
    <citation type="journal article" date="2021" name="Proc. Natl. Acad. Sci. U.S.A.">
        <title>A Catalog of Tens of Thousands of Viruses from Human Metagenomes Reveals Hidden Associations with Chronic Diseases.</title>
        <authorList>
            <person name="Tisza M.J."/>
            <person name="Buck C.B."/>
        </authorList>
    </citation>
    <scope>NUCLEOTIDE SEQUENCE</scope>
    <source>
        <strain evidence="1">CtmP19</strain>
    </source>
</reference>
<dbReference type="EMBL" id="BK015438">
    <property type="protein sequence ID" value="DAE06493.1"/>
    <property type="molecule type" value="Genomic_DNA"/>
</dbReference>